<keyword evidence="5" id="KW-1185">Reference proteome</keyword>
<accession>A0A8D2II01</accession>
<dbReference type="PANTHER" id="PTHR11346">
    <property type="entry name" value="GALECTIN"/>
    <property type="match status" value="1"/>
</dbReference>
<dbReference type="GO" id="GO:0005615">
    <property type="term" value="C:extracellular space"/>
    <property type="evidence" value="ECO:0007669"/>
    <property type="project" value="TreeGrafter"/>
</dbReference>
<evidence type="ECO:0000256" key="2">
    <source>
        <dbReference type="RuleBase" id="RU102079"/>
    </source>
</evidence>
<keyword evidence="1 2" id="KW-0430">Lectin</keyword>
<protein>
    <recommendedName>
        <fullName evidence="2">Galectin</fullName>
    </recommendedName>
</protein>
<evidence type="ECO:0000313" key="5">
    <source>
        <dbReference type="Proteomes" id="UP000694545"/>
    </source>
</evidence>
<dbReference type="SMART" id="SM00908">
    <property type="entry name" value="Gal-bind_lectin"/>
    <property type="match status" value="1"/>
</dbReference>
<dbReference type="AlphaFoldDB" id="A0A8D2II01"/>
<dbReference type="Ensembl" id="ENSVKKT00000001167.1">
    <property type="protein sequence ID" value="ENSVKKP00000001123.1"/>
    <property type="gene ID" value="ENSVKKG00000000924.1"/>
</dbReference>
<dbReference type="InterPro" id="IPR044156">
    <property type="entry name" value="Galectin-like"/>
</dbReference>
<sequence length="115" mass="13459">MASVVWVVLQAWDPGGLGSNELSLLLHFNPQFQGEDGTIVYNSMTCRQWDEELQDTRFPFWPEEETKIRIIFDAKEVTERLPEEYEFQFPNRLGLEIAEYLSLSGDFHVKAIKFE</sequence>
<dbReference type="Gene3D" id="2.60.120.200">
    <property type="match status" value="1"/>
</dbReference>
<dbReference type="InterPro" id="IPR001079">
    <property type="entry name" value="Galectin_CRD"/>
</dbReference>
<dbReference type="Proteomes" id="UP000694545">
    <property type="component" value="Unplaced"/>
</dbReference>
<dbReference type="PANTHER" id="PTHR11346:SF97">
    <property type="entry name" value="GALECTIN-1"/>
    <property type="match status" value="1"/>
</dbReference>
<dbReference type="Pfam" id="PF00337">
    <property type="entry name" value="Gal-bind_lectin"/>
    <property type="match status" value="1"/>
</dbReference>
<evidence type="ECO:0000256" key="1">
    <source>
        <dbReference type="ARBA" id="ARBA00022734"/>
    </source>
</evidence>
<dbReference type="GO" id="GO:0043236">
    <property type="term" value="F:laminin binding"/>
    <property type="evidence" value="ECO:0007669"/>
    <property type="project" value="TreeGrafter"/>
</dbReference>
<dbReference type="PROSITE" id="PS51304">
    <property type="entry name" value="GALECTIN"/>
    <property type="match status" value="1"/>
</dbReference>
<evidence type="ECO:0000259" key="3">
    <source>
        <dbReference type="PROSITE" id="PS51304"/>
    </source>
</evidence>
<dbReference type="OMA" id="FEADKWC"/>
<dbReference type="GO" id="GO:0030395">
    <property type="term" value="F:lactose binding"/>
    <property type="evidence" value="ECO:0007669"/>
    <property type="project" value="TreeGrafter"/>
</dbReference>
<reference evidence="4" key="1">
    <citation type="submission" date="2025-08" db="UniProtKB">
        <authorList>
            <consortium name="Ensembl"/>
        </authorList>
    </citation>
    <scope>IDENTIFICATION</scope>
</reference>
<proteinExistence type="predicted"/>
<organism evidence="4 5">
    <name type="scientific">Varanus komodoensis</name>
    <name type="common">Komodo dragon</name>
    <dbReference type="NCBI Taxonomy" id="61221"/>
    <lineage>
        <taxon>Eukaryota</taxon>
        <taxon>Metazoa</taxon>
        <taxon>Chordata</taxon>
        <taxon>Craniata</taxon>
        <taxon>Vertebrata</taxon>
        <taxon>Euteleostomi</taxon>
        <taxon>Lepidosauria</taxon>
        <taxon>Squamata</taxon>
        <taxon>Bifurcata</taxon>
        <taxon>Unidentata</taxon>
        <taxon>Episquamata</taxon>
        <taxon>Toxicofera</taxon>
        <taxon>Anguimorpha</taxon>
        <taxon>Paleoanguimorpha</taxon>
        <taxon>Varanoidea</taxon>
        <taxon>Varanidae</taxon>
        <taxon>Varanus</taxon>
    </lineage>
</organism>
<name>A0A8D2II01_VARKO</name>
<feature type="domain" description="Galectin" evidence="3">
    <location>
        <begin position="1"/>
        <end position="115"/>
    </location>
</feature>
<dbReference type="InterPro" id="IPR013320">
    <property type="entry name" value="ConA-like_dom_sf"/>
</dbReference>
<reference evidence="4" key="2">
    <citation type="submission" date="2025-09" db="UniProtKB">
        <authorList>
            <consortium name="Ensembl"/>
        </authorList>
    </citation>
    <scope>IDENTIFICATION</scope>
</reference>
<dbReference type="SUPFAM" id="SSF49899">
    <property type="entry name" value="Concanavalin A-like lectins/glucanases"/>
    <property type="match status" value="1"/>
</dbReference>
<evidence type="ECO:0000313" key="4">
    <source>
        <dbReference type="Ensembl" id="ENSVKKP00000001123.1"/>
    </source>
</evidence>
<dbReference type="SMART" id="SM00276">
    <property type="entry name" value="GLECT"/>
    <property type="match status" value="1"/>
</dbReference>